<proteinExistence type="inferred from homology"/>
<evidence type="ECO:0000313" key="5">
    <source>
        <dbReference type="EMBL" id="NEC85063.1"/>
    </source>
</evidence>
<reference evidence="5" key="1">
    <citation type="submission" date="2020-01" db="EMBL/GenBank/DDBJ databases">
        <title>Insect and environment-associated Actinomycetes.</title>
        <authorList>
            <person name="Currrie C."/>
            <person name="Chevrette M."/>
            <person name="Carlson C."/>
            <person name="Stubbendieck R."/>
            <person name="Wendt-Pienkowski E."/>
        </authorList>
    </citation>
    <scope>NUCLEOTIDE SEQUENCE</scope>
    <source>
        <strain evidence="5">SID12501</strain>
    </source>
</reference>
<name>A0A6B3BNH7_9ACTN</name>
<organism evidence="5">
    <name type="scientific">Streptomyces sp. SID12501</name>
    <dbReference type="NCBI Taxonomy" id="2706042"/>
    <lineage>
        <taxon>Bacteria</taxon>
        <taxon>Bacillati</taxon>
        <taxon>Actinomycetota</taxon>
        <taxon>Actinomycetes</taxon>
        <taxon>Kitasatosporales</taxon>
        <taxon>Streptomycetaceae</taxon>
        <taxon>Streptomyces</taxon>
    </lineage>
</organism>
<evidence type="ECO:0000259" key="4">
    <source>
        <dbReference type="Pfam" id="PF17853"/>
    </source>
</evidence>
<comment type="caution">
    <text evidence="5">The sequence shown here is derived from an EMBL/GenBank/DDBJ whole genome shotgun (WGS) entry which is preliminary data.</text>
</comment>
<gene>
    <name evidence="5" type="ORF">G3I71_04135</name>
</gene>
<dbReference type="InterPro" id="IPR042070">
    <property type="entry name" value="PucR_C-HTH_sf"/>
</dbReference>
<feature type="domain" description="CdaR GGDEF-like" evidence="4">
    <location>
        <begin position="163"/>
        <end position="270"/>
    </location>
</feature>
<evidence type="ECO:0000259" key="3">
    <source>
        <dbReference type="Pfam" id="PF14361"/>
    </source>
</evidence>
<dbReference type="InterPro" id="IPR051448">
    <property type="entry name" value="CdaR-like_regulators"/>
</dbReference>
<protein>
    <submittedName>
        <fullName evidence="5">PucR family transcriptional regulator</fullName>
    </submittedName>
</protein>
<dbReference type="AlphaFoldDB" id="A0A6B3BNH7"/>
<comment type="similarity">
    <text evidence="1">Belongs to the CdaR family.</text>
</comment>
<sequence>MKDARLALLCTKVDAEALSDRSLARIRHELPDYALVDAAEHAQAVALQHRNQLDALAEGRVISGEALGAAAVLAGRRARQGIDIEVLIGAFHLGNETLWEALTQAADADTEDVLPQAASLLFASLPALAATMASAHAEASQALHTRRITASQRLIELLLAGSVETEARAHARTLGLDAEGDFVALAWTREGAPTAVLPAGFLRRLEAMGALFAVGQFAEESLVVCQGVDPVALEHLGAQTLDRGHGGVGLVRHALHGAATSLGDARLAMTAVRAGLPGADRTMARFEEVWADACMHQDSARLAAILDPVRQVATDHRHLADAVVAFAGADMQVARAAEQLHLHPNSLSYRLDRWGKLTGWHPRTFHGLRKSLAAIGAPSRTRLVDDGRR</sequence>
<dbReference type="InterPro" id="IPR025736">
    <property type="entry name" value="PucR_C-HTH_dom"/>
</dbReference>
<dbReference type="RefSeq" id="WP_164312528.1">
    <property type="nucleotide sequence ID" value="NZ_JAAGLU010000003.1"/>
</dbReference>
<dbReference type="Pfam" id="PF14361">
    <property type="entry name" value="RsbRD_N"/>
    <property type="match status" value="1"/>
</dbReference>
<dbReference type="Gene3D" id="1.10.10.2840">
    <property type="entry name" value="PucR C-terminal helix-turn-helix domain"/>
    <property type="match status" value="1"/>
</dbReference>
<feature type="domain" description="PucR C-terminal helix-turn-helix" evidence="2">
    <location>
        <begin position="320"/>
        <end position="367"/>
    </location>
</feature>
<dbReference type="EMBL" id="JAAGLU010000003">
    <property type="protein sequence ID" value="NEC85063.1"/>
    <property type="molecule type" value="Genomic_DNA"/>
</dbReference>
<dbReference type="Pfam" id="PF13556">
    <property type="entry name" value="HTH_30"/>
    <property type="match status" value="1"/>
</dbReference>
<dbReference type="InterPro" id="IPR041522">
    <property type="entry name" value="CdaR_GGDEF"/>
</dbReference>
<feature type="domain" description="RsbT co-antagonist protein RsbRD N-terminal" evidence="3">
    <location>
        <begin position="16"/>
        <end position="149"/>
    </location>
</feature>
<evidence type="ECO:0000259" key="2">
    <source>
        <dbReference type="Pfam" id="PF13556"/>
    </source>
</evidence>
<accession>A0A6B3BNH7</accession>
<evidence type="ECO:0000256" key="1">
    <source>
        <dbReference type="ARBA" id="ARBA00006754"/>
    </source>
</evidence>
<dbReference type="Pfam" id="PF17853">
    <property type="entry name" value="GGDEF_2"/>
    <property type="match status" value="1"/>
</dbReference>
<dbReference type="PANTHER" id="PTHR33744">
    <property type="entry name" value="CARBOHYDRATE DIACID REGULATOR"/>
    <property type="match status" value="1"/>
</dbReference>
<dbReference type="InterPro" id="IPR025751">
    <property type="entry name" value="RsbRD_N_dom"/>
</dbReference>